<dbReference type="Pfam" id="PF18201">
    <property type="entry name" value="PIH1_CS"/>
    <property type="match status" value="1"/>
</dbReference>
<dbReference type="PANTHER" id="PTHR21083">
    <property type="entry name" value="TWISTER"/>
    <property type="match status" value="1"/>
</dbReference>
<feature type="compositionally biased region" description="Basic and acidic residues" evidence="2">
    <location>
        <begin position="55"/>
        <end position="70"/>
    </location>
</feature>
<accession>A0AAN7SP80</accession>
<dbReference type="GO" id="GO:0005737">
    <property type="term" value="C:cytoplasm"/>
    <property type="evidence" value="ECO:0007669"/>
    <property type="project" value="TreeGrafter"/>
</dbReference>
<dbReference type="GO" id="GO:0045505">
    <property type="term" value="F:dynein intermediate chain binding"/>
    <property type="evidence" value="ECO:0007669"/>
    <property type="project" value="TreeGrafter"/>
</dbReference>
<protein>
    <recommendedName>
        <fullName evidence="3">PIH1D1/2/3 CS-like domain-containing protein</fullName>
    </recommendedName>
</protein>
<proteinExistence type="inferred from homology"/>
<dbReference type="AlphaFoldDB" id="A0AAN7SP80"/>
<name>A0AAN7SP80_9COLE</name>
<feature type="domain" description="PIH1D1/2/3 CS-like" evidence="3">
    <location>
        <begin position="89"/>
        <end position="183"/>
    </location>
</feature>
<dbReference type="GO" id="GO:0051087">
    <property type="term" value="F:protein-folding chaperone binding"/>
    <property type="evidence" value="ECO:0007669"/>
    <property type="project" value="InterPro"/>
</dbReference>
<evidence type="ECO:0000313" key="4">
    <source>
        <dbReference type="EMBL" id="KAK4880243.1"/>
    </source>
</evidence>
<gene>
    <name evidence="4" type="ORF">RN001_008389</name>
</gene>
<evidence type="ECO:0000256" key="1">
    <source>
        <dbReference type="ARBA" id="ARBA00008511"/>
    </source>
</evidence>
<dbReference type="PANTHER" id="PTHR21083:SF0">
    <property type="entry name" value="DYNEIN AXONEMAL ASSEMBLY FACTOR 6"/>
    <property type="match status" value="1"/>
</dbReference>
<evidence type="ECO:0000256" key="2">
    <source>
        <dbReference type="SAM" id="MobiDB-lite"/>
    </source>
</evidence>
<dbReference type="Proteomes" id="UP001353858">
    <property type="component" value="Unassembled WGS sequence"/>
</dbReference>
<dbReference type="InterPro" id="IPR041442">
    <property type="entry name" value="PIH1D1/2/3_CS-like"/>
</dbReference>
<organism evidence="4 5">
    <name type="scientific">Aquatica leii</name>
    <dbReference type="NCBI Taxonomy" id="1421715"/>
    <lineage>
        <taxon>Eukaryota</taxon>
        <taxon>Metazoa</taxon>
        <taxon>Ecdysozoa</taxon>
        <taxon>Arthropoda</taxon>
        <taxon>Hexapoda</taxon>
        <taxon>Insecta</taxon>
        <taxon>Pterygota</taxon>
        <taxon>Neoptera</taxon>
        <taxon>Endopterygota</taxon>
        <taxon>Coleoptera</taxon>
        <taxon>Polyphaga</taxon>
        <taxon>Elateriformia</taxon>
        <taxon>Elateroidea</taxon>
        <taxon>Lampyridae</taxon>
        <taxon>Luciolinae</taxon>
        <taxon>Aquatica</taxon>
    </lineage>
</organism>
<dbReference type="EMBL" id="JARPUR010000003">
    <property type="protein sequence ID" value="KAK4880243.1"/>
    <property type="molecule type" value="Genomic_DNA"/>
</dbReference>
<reference evidence="5" key="1">
    <citation type="submission" date="2023-01" db="EMBL/GenBank/DDBJ databases">
        <title>Key to firefly adult light organ development and bioluminescence: homeobox transcription factors regulate luciferase expression and transportation to peroxisome.</title>
        <authorList>
            <person name="Fu X."/>
        </authorList>
    </citation>
    <scope>NUCLEOTIDE SEQUENCE [LARGE SCALE GENOMIC DNA]</scope>
</reference>
<dbReference type="GO" id="GO:0070286">
    <property type="term" value="P:axonemal dynein complex assembly"/>
    <property type="evidence" value="ECO:0007669"/>
    <property type="project" value="InterPro"/>
</dbReference>
<feature type="region of interest" description="Disordered" evidence="2">
    <location>
        <begin position="14"/>
        <end position="70"/>
    </location>
</feature>
<keyword evidence="5" id="KW-1185">Reference proteome</keyword>
<comment type="caution">
    <text evidence="4">The sequence shown here is derived from an EMBL/GenBank/DDBJ whole genome shotgun (WGS) entry which is preliminary data.</text>
</comment>
<sequence>MDFSSSDIVKLAELLKPPKNNSDSEDSDSEQINNAEPLPTDVGKKPKPSVYAKLPHKDETKKYDPMNPESEEKLYFNEESEVISDWRKTPQWDISYKQKVTASDVFLQMGAKSPATASCEDMILKIHLPEEDHRNIDLKIKESSITLVSPKYKLDAPLPHPVDPQRGNAQWDQDAENLVVTLRMNREFDFINF</sequence>
<dbReference type="InterPro" id="IPR026697">
    <property type="entry name" value="DNAAF6"/>
</dbReference>
<comment type="similarity">
    <text evidence="1">Belongs to the PIH1 family.</text>
</comment>
<evidence type="ECO:0000313" key="5">
    <source>
        <dbReference type="Proteomes" id="UP001353858"/>
    </source>
</evidence>
<evidence type="ECO:0000259" key="3">
    <source>
        <dbReference type="Pfam" id="PF18201"/>
    </source>
</evidence>